<keyword evidence="1" id="KW-0678">Repressor</keyword>
<dbReference type="RefSeq" id="WP_200244585.1">
    <property type="nucleotide sequence ID" value="NZ_NRRY01000020.1"/>
</dbReference>
<dbReference type="InterPro" id="IPR009061">
    <property type="entry name" value="DNA-bd_dom_put_sf"/>
</dbReference>
<accession>A0A9X0WAH2</accession>
<gene>
    <name evidence="6" type="ORF">CKO42_12920</name>
</gene>
<evidence type="ECO:0000256" key="1">
    <source>
        <dbReference type="ARBA" id="ARBA00022491"/>
    </source>
</evidence>
<dbReference type="PRINTS" id="PR00040">
    <property type="entry name" value="HTHMERR"/>
</dbReference>
<evidence type="ECO:0000259" key="5">
    <source>
        <dbReference type="PROSITE" id="PS50937"/>
    </source>
</evidence>
<dbReference type="GO" id="GO:0003700">
    <property type="term" value="F:DNA-binding transcription factor activity"/>
    <property type="evidence" value="ECO:0007669"/>
    <property type="project" value="InterPro"/>
</dbReference>
<comment type="caution">
    <text evidence="6">The sequence shown here is derived from an EMBL/GenBank/DDBJ whole genome shotgun (WGS) entry which is preliminary data.</text>
</comment>
<evidence type="ECO:0000256" key="3">
    <source>
        <dbReference type="ARBA" id="ARBA00023125"/>
    </source>
</evidence>
<dbReference type="CDD" id="cd00592">
    <property type="entry name" value="HTH_MerR-like"/>
    <property type="match status" value="1"/>
</dbReference>
<dbReference type="Gene3D" id="1.10.1660.10">
    <property type="match status" value="1"/>
</dbReference>
<keyword evidence="3" id="KW-0238">DNA-binding</keyword>
<keyword evidence="2" id="KW-0805">Transcription regulation</keyword>
<dbReference type="InterPro" id="IPR000551">
    <property type="entry name" value="MerR-type_HTH_dom"/>
</dbReference>
<sequence length="156" mass="16879">MTMKIGAIAAQLGTTVRTLRFYEAQGLVQPQRTPGGTRLYDEADVARFAAVLALARLGFSLQELAALAAVRSQHETGDAASRDVLARLAAMDQSLAAQAAAIKTQRRDLAQAQALVRRCQGCTQRPLRTVCDQCEVSRGVSDSQILQLVWEAPVRD</sequence>
<evidence type="ECO:0000256" key="2">
    <source>
        <dbReference type="ARBA" id="ARBA00023015"/>
    </source>
</evidence>
<dbReference type="PROSITE" id="PS50937">
    <property type="entry name" value="HTH_MERR_2"/>
    <property type="match status" value="1"/>
</dbReference>
<dbReference type="SUPFAM" id="SSF46955">
    <property type="entry name" value="Putative DNA-binding domain"/>
    <property type="match status" value="1"/>
</dbReference>
<dbReference type="Pfam" id="PF13411">
    <property type="entry name" value="MerR_1"/>
    <property type="match status" value="1"/>
</dbReference>
<dbReference type="InterPro" id="IPR047057">
    <property type="entry name" value="MerR_fam"/>
</dbReference>
<dbReference type="Proteomes" id="UP001138768">
    <property type="component" value="Unassembled WGS sequence"/>
</dbReference>
<dbReference type="GO" id="GO:0003677">
    <property type="term" value="F:DNA binding"/>
    <property type="evidence" value="ECO:0007669"/>
    <property type="project" value="UniProtKB-KW"/>
</dbReference>
<name>A0A9X0WAH2_9GAMM</name>
<reference evidence="6 7" key="1">
    <citation type="journal article" date="2020" name="Microorganisms">
        <title>Osmotic Adaptation and Compatible Solute Biosynthesis of Phototrophic Bacteria as Revealed from Genome Analyses.</title>
        <authorList>
            <person name="Imhoff J.F."/>
            <person name="Rahn T."/>
            <person name="Kunzel S."/>
            <person name="Keller A."/>
            <person name="Neulinger S.C."/>
        </authorList>
    </citation>
    <scope>NUCLEOTIDE SEQUENCE [LARGE SCALE GENOMIC DNA]</scope>
    <source>
        <strain evidence="6 7">DSM 25653</strain>
    </source>
</reference>
<dbReference type="PANTHER" id="PTHR30204:SF69">
    <property type="entry name" value="MERR-FAMILY TRANSCRIPTIONAL REGULATOR"/>
    <property type="match status" value="1"/>
</dbReference>
<dbReference type="AlphaFoldDB" id="A0A9X0WAH2"/>
<protein>
    <submittedName>
        <fullName evidence="6">MerR family transcriptional regulator</fullName>
    </submittedName>
</protein>
<evidence type="ECO:0000256" key="4">
    <source>
        <dbReference type="ARBA" id="ARBA00023163"/>
    </source>
</evidence>
<dbReference type="EMBL" id="NRRY01000020">
    <property type="protein sequence ID" value="MBK1619323.1"/>
    <property type="molecule type" value="Genomic_DNA"/>
</dbReference>
<keyword evidence="4" id="KW-0804">Transcription</keyword>
<keyword evidence="7" id="KW-1185">Reference proteome</keyword>
<organism evidence="6 7">
    <name type="scientific">Lamprobacter modestohalophilus</name>
    <dbReference type="NCBI Taxonomy" id="1064514"/>
    <lineage>
        <taxon>Bacteria</taxon>
        <taxon>Pseudomonadati</taxon>
        <taxon>Pseudomonadota</taxon>
        <taxon>Gammaproteobacteria</taxon>
        <taxon>Chromatiales</taxon>
        <taxon>Chromatiaceae</taxon>
        <taxon>Lamprobacter</taxon>
    </lineage>
</organism>
<evidence type="ECO:0000313" key="6">
    <source>
        <dbReference type="EMBL" id="MBK1619323.1"/>
    </source>
</evidence>
<proteinExistence type="predicted"/>
<dbReference type="PANTHER" id="PTHR30204">
    <property type="entry name" value="REDOX-CYCLING DRUG-SENSING TRANSCRIPTIONAL ACTIVATOR SOXR"/>
    <property type="match status" value="1"/>
</dbReference>
<feature type="domain" description="HTH merR-type" evidence="5">
    <location>
        <begin position="2"/>
        <end position="70"/>
    </location>
</feature>
<dbReference type="SMART" id="SM00422">
    <property type="entry name" value="HTH_MERR"/>
    <property type="match status" value="1"/>
</dbReference>
<evidence type="ECO:0000313" key="7">
    <source>
        <dbReference type="Proteomes" id="UP001138768"/>
    </source>
</evidence>